<dbReference type="PROSITE" id="PS00022">
    <property type="entry name" value="EGF_1"/>
    <property type="match status" value="6"/>
</dbReference>
<gene>
    <name evidence="15" type="ORF">NEMVEDRAFT_v1g223067</name>
</gene>
<dbReference type="Gene3D" id="2.10.25.10">
    <property type="entry name" value="Laminin"/>
    <property type="match status" value="6"/>
</dbReference>
<dbReference type="CDD" id="cd00054">
    <property type="entry name" value="EGF_CA"/>
    <property type="match status" value="3"/>
</dbReference>
<evidence type="ECO:0000256" key="13">
    <source>
        <dbReference type="PROSITE-ProRule" id="PRU00076"/>
    </source>
</evidence>
<feature type="domain" description="EGF-like" evidence="14">
    <location>
        <begin position="97"/>
        <end position="133"/>
    </location>
</feature>
<feature type="disulfide bond" evidence="13">
    <location>
        <begin position="288"/>
        <end position="297"/>
    </location>
</feature>
<evidence type="ECO:0000313" key="15">
    <source>
        <dbReference type="EMBL" id="EDO28379.1"/>
    </source>
</evidence>
<feature type="disulfide bond" evidence="13">
    <location>
        <begin position="236"/>
        <end position="245"/>
    </location>
</feature>
<evidence type="ECO:0000313" key="16">
    <source>
        <dbReference type="Proteomes" id="UP000001593"/>
    </source>
</evidence>
<evidence type="ECO:0000256" key="12">
    <source>
        <dbReference type="ARBA" id="ARBA00023180"/>
    </source>
</evidence>
<evidence type="ECO:0000256" key="4">
    <source>
        <dbReference type="ARBA" id="ARBA00022536"/>
    </source>
</evidence>
<reference evidence="15 16" key="1">
    <citation type="journal article" date="2007" name="Science">
        <title>Sea anemone genome reveals ancestral eumetazoan gene repertoire and genomic organization.</title>
        <authorList>
            <person name="Putnam N.H."/>
            <person name="Srivastava M."/>
            <person name="Hellsten U."/>
            <person name="Dirks B."/>
            <person name="Chapman J."/>
            <person name="Salamov A."/>
            <person name="Terry A."/>
            <person name="Shapiro H."/>
            <person name="Lindquist E."/>
            <person name="Kapitonov V.V."/>
            <person name="Jurka J."/>
            <person name="Genikhovich G."/>
            <person name="Grigoriev I.V."/>
            <person name="Lucas S.M."/>
            <person name="Steele R.E."/>
            <person name="Finnerty J.R."/>
            <person name="Technau U."/>
            <person name="Martindale M.Q."/>
            <person name="Rokhsar D.S."/>
        </authorList>
    </citation>
    <scope>NUCLEOTIDE SEQUENCE [LARGE SCALE GENOMIC DNA]</scope>
    <source>
        <strain evidence="16">CH2 X CH6</strain>
    </source>
</reference>
<dbReference type="HOGENOM" id="CLU_004826_12_3_1"/>
<dbReference type="PRINTS" id="PR00010">
    <property type="entry name" value="EGFBLOOD"/>
</dbReference>
<dbReference type="GO" id="GO:0005112">
    <property type="term" value="F:Notch binding"/>
    <property type="evidence" value="ECO:0000318"/>
    <property type="project" value="GO_Central"/>
</dbReference>
<dbReference type="eggNOG" id="KOG1217">
    <property type="taxonomic scope" value="Eukaryota"/>
</dbReference>
<evidence type="ECO:0000259" key="14">
    <source>
        <dbReference type="PROSITE" id="PS50026"/>
    </source>
</evidence>
<evidence type="ECO:0000256" key="8">
    <source>
        <dbReference type="ARBA" id="ARBA00022837"/>
    </source>
</evidence>
<protein>
    <recommendedName>
        <fullName evidence="14">EGF-like domain-containing protein</fullName>
    </recommendedName>
</protein>
<feature type="domain" description="EGF-like" evidence="14">
    <location>
        <begin position="58"/>
        <end position="96"/>
    </location>
</feature>
<dbReference type="PROSITE" id="PS01186">
    <property type="entry name" value="EGF_2"/>
    <property type="match status" value="4"/>
</dbReference>
<dbReference type="FunFam" id="2.10.25.10:FF:000760">
    <property type="entry name" value="Delta-like 1"/>
    <property type="match status" value="1"/>
</dbReference>
<dbReference type="SMART" id="SM00179">
    <property type="entry name" value="EGF_CA"/>
    <property type="match status" value="4"/>
</dbReference>
<evidence type="ECO:0000256" key="6">
    <source>
        <dbReference type="ARBA" id="ARBA00022729"/>
    </source>
</evidence>
<dbReference type="PANTHER" id="PTHR45836">
    <property type="entry name" value="SLIT HOMOLOG"/>
    <property type="match status" value="1"/>
</dbReference>
<name>A7T6M6_NEMVE</name>
<dbReference type="Pfam" id="PF25024">
    <property type="entry name" value="EGF_TEN"/>
    <property type="match status" value="1"/>
</dbReference>
<evidence type="ECO:0000256" key="5">
    <source>
        <dbReference type="ARBA" id="ARBA00022692"/>
    </source>
</evidence>
<dbReference type="GO" id="GO:0005509">
    <property type="term" value="F:calcium ion binding"/>
    <property type="evidence" value="ECO:0007669"/>
    <property type="project" value="InterPro"/>
</dbReference>
<evidence type="ECO:0000256" key="11">
    <source>
        <dbReference type="ARBA" id="ARBA00023157"/>
    </source>
</evidence>
<evidence type="ECO:0000256" key="10">
    <source>
        <dbReference type="ARBA" id="ARBA00023136"/>
    </source>
</evidence>
<dbReference type="GO" id="GO:0023052">
    <property type="term" value="P:signaling"/>
    <property type="evidence" value="ECO:0007669"/>
    <property type="project" value="UniProtKB-ARBA"/>
</dbReference>
<keyword evidence="10" id="KW-0472">Membrane</keyword>
<keyword evidence="7" id="KW-0677">Repeat</keyword>
<proteinExistence type="inferred from homology"/>
<comment type="caution">
    <text evidence="13">Lacks conserved residue(s) required for the propagation of feature annotation.</text>
</comment>
<feature type="domain" description="EGF-like" evidence="14">
    <location>
        <begin position="247"/>
        <end position="298"/>
    </location>
</feature>
<dbReference type="GO" id="GO:0007154">
    <property type="term" value="P:cell communication"/>
    <property type="evidence" value="ECO:0007669"/>
    <property type="project" value="UniProtKB-ARBA"/>
</dbReference>
<comment type="similarity">
    <text evidence="2">Belongs to the EGF domain peptide family.</text>
</comment>
<keyword evidence="8" id="KW-0106">Calcium</keyword>
<evidence type="ECO:0000256" key="7">
    <source>
        <dbReference type="ARBA" id="ARBA00022737"/>
    </source>
</evidence>
<dbReference type="FunFam" id="2.10.25.10:FF:000404">
    <property type="entry name" value="Weary, isoform B"/>
    <property type="match status" value="1"/>
</dbReference>
<evidence type="ECO:0000256" key="9">
    <source>
        <dbReference type="ARBA" id="ARBA00022989"/>
    </source>
</evidence>
<dbReference type="InterPro" id="IPR051355">
    <property type="entry name" value="Notch/Slit_guidance"/>
</dbReference>
<feature type="disulfide bond" evidence="13">
    <location>
        <begin position="200"/>
        <end position="209"/>
    </location>
</feature>
<dbReference type="PhylomeDB" id="A7T6M6"/>
<dbReference type="InParanoid" id="A7T6M6"/>
<organism evidence="15 16">
    <name type="scientific">Nematostella vectensis</name>
    <name type="common">Starlet sea anemone</name>
    <dbReference type="NCBI Taxonomy" id="45351"/>
    <lineage>
        <taxon>Eukaryota</taxon>
        <taxon>Metazoa</taxon>
        <taxon>Cnidaria</taxon>
        <taxon>Anthozoa</taxon>
        <taxon>Hexacorallia</taxon>
        <taxon>Actiniaria</taxon>
        <taxon>Edwardsiidae</taxon>
        <taxon>Nematostella</taxon>
    </lineage>
</organism>
<evidence type="ECO:0000256" key="3">
    <source>
        <dbReference type="ARBA" id="ARBA00022475"/>
    </source>
</evidence>
<feature type="disulfide bond" evidence="13">
    <location>
        <begin position="86"/>
        <end position="95"/>
    </location>
</feature>
<evidence type="ECO:0000256" key="1">
    <source>
        <dbReference type="ARBA" id="ARBA00004251"/>
    </source>
</evidence>
<keyword evidence="16" id="KW-1185">Reference proteome</keyword>
<feature type="disulfide bond" evidence="13">
    <location>
        <begin position="123"/>
        <end position="132"/>
    </location>
</feature>
<comment type="subcellular location">
    <subcellularLocation>
        <location evidence="1">Cell membrane</location>
        <topology evidence="1">Single-pass type I membrane protein</topology>
    </subcellularLocation>
</comment>
<dbReference type="STRING" id="45351.A7T6M6"/>
<dbReference type="OMA" id="ICEAGWI"/>
<keyword evidence="6" id="KW-0732">Signal</keyword>
<accession>A7T6M6</accession>
<keyword evidence="4 13" id="KW-0245">EGF-like domain</keyword>
<keyword evidence="5" id="KW-0812">Transmembrane</keyword>
<dbReference type="FunFam" id="2.10.25.10:FF:001334">
    <property type="entry name" value="Si:dkey-1m11.6"/>
    <property type="match status" value="1"/>
</dbReference>
<feature type="disulfide bond" evidence="13">
    <location>
        <begin position="143"/>
        <end position="160"/>
    </location>
</feature>
<keyword evidence="3" id="KW-1003">Cell membrane</keyword>
<feature type="domain" description="EGF-like" evidence="14">
    <location>
        <begin position="173"/>
        <end position="210"/>
    </location>
</feature>
<dbReference type="SMART" id="SM00181">
    <property type="entry name" value="EGF"/>
    <property type="match status" value="8"/>
</dbReference>
<dbReference type="FunFam" id="2.10.25.10:FF:000391">
    <property type="entry name" value="Weary, isoform C"/>
    <property type="match status" value="1"/>
</dbReference>
<dbReference type="PROSITE" id="PS50026">
    <property type="entry name" value="EGF_3"/>
    <property type="match status" value="6"/>
</dbReference>
<dbReference type="GO" id="GO:0005886">
    <property type="term" value="C:plasma membrane"/>
    <property type="evidence" value="ECO:0007669"/>
    <property type="project" value="UniProtKB-SubCell"/>
</dbReference>
<keyword evidence="11 13" id="KW-1015">Disulfide bond</keyword>
<dbReference type="AlphaFoldDB" id="A7T6M6"/>
<feature type="domain" description="EGF-like" evidence="14">
    <location>
        <begin position="134"/>
        <end position="172"/>
    </location>
</feature>
<sequence length="316" mass="34958">DECEKCDINAICVHGRCKCRAGYIGNGYECEKEECDGCNPNAHCLKGVCVCFDHYIGNGYNCQHHLNPCQDGGIYVSMAHGYFCICPKDYRGKDCQERNYCSSMPCLNGGSCVEIPGAFKCGCPFGFLGTVCEERDACHPNPCKNGGTCTRSDTESGFVCVCKEGFTGEHCEGFNRCDPNPCKNGATCQQIKDDKYECLCPPPYKGTLCAVHVCHPNPCHHGGRCEVESGHFKCVCPPLYKGYQCEIPHPCFTRPCQNNGVCIDSYSGFSAYPDNWDSHGYLHYLCLCQQGFMGPNCEMKIEKQIFAICLLDLHLL</sequence>
<dbReference type="PANTHER" id="PTHR45836:SF23">
    <property type="entry name" value="NEUROGENIC LOCUS NOTCH HOMOLOG PROTEIN 1"/>
    <property type="match status" value="1"/>
</dbReference>
<evidence type="ECO:0000256" key="2">
    <source>
        <dbReference type="ARBA" id="ARBA00006373"/>
    </source>
</evidence>
<dbReference type="FunFam" id="2.10.25.10:FF:000095">
    <property type="entry name" value="Notch, isoform B"/>
    <property type="match status" value="1"/>
</dbReference>
<keyword evidence="12" id="KW-0325">Glycoprotein</keyword>
<keyword evidence="9" id="KW-1133">Transmembrane helix</keyword>
<dbReference type="EMBL" id="DS471637">
    <property type="protein sequence ID" value="EDO28379.1"/>
    <property type="molecule type" value="Genomic_DNA"/>
</dbReference>
<feature type="disulfide bond" evidence="13">
    <location>
        <begin position="162"/>
        <end position="171"/>
    </location>
</feature>
<feature type="non-terminal residue" evidence="15">
    <location>
        <position position="316"/>
    </location>
</feature>
<dbReference type="InterPro" id="IPR001881">
    <property type="entry name" value="EGF-like_Ca-bd_dom"/>
</dbReference>
<feature type="domain" description="EGF-like" evidence="14">
    <location>
        <begin position="211"/>
        <end position="246"/>
    </location>
</feature>
<dbReference type="InterPro" id="IPR000742">
    <property type="entry name" value="EGF"/>
</dbReference>
<dbReference type="SUPFAM" id="SSF57196">
    <property type="entry name" value="EGF/Laminin"/>
    <property type="match status" value="6"/>
</dbReference>
<dbReference type="Proteomes" id="UP000001593">
    <property type="component" value="Unassembled WGS sequence"/>
</dbReference>